<dbReference type="Pfam" id="PF14337">
    <property type="entry name" value="Abi_alpha"/>
    <property type="match status" value="1"/>
</dbReference>
<keyword evidence="2" id="KW-1185">Reference proteome</keyword>
<organism evidence="1 2">
    <name type="scientific">Hymenobacter negativus</name>
    <dbReference type="NCBI Taxonomy" id="2795026"/>
    <lineage>
        <taxon>Bacteria</taxon>
        <taxon>Pseudomonadati</taxon>
        <taxon>Bacteroidota</taxon>
        <taxon>Cytophagia</taxon>
        <taxon>Cytophagales</taxon>
        <taxon>Hymenobacteraceae</taxon>
        <taxon>Hymenobacter</taxon>
    </lineage>
</organism>
<reference evidence="1 2" key="1">
    <citation type="submission" date="2021-03" db="EMBL/GenBank/DDBJ databases">
        <authorList>
            <person name="Kim M.K."/>
        </authorList>
    </citation>
    <scope>NUCLEOTIDE SEQUENCE [LARGE SCALE GENOMIC DNA]</scope>
    <source>
        <strain evidence="1 2">BT442</strain>
    </source>
</reference>
<proteinExistence type="predicted"/>
<protein>
    <submittedName>
        <fullName evidence="1">DUF4393 domain-containing protein</fullName>
    </submittedName>
</protein>
<dbReference type="EMBL" id="JAGETZ010000008">
    <property type="protein sequence ID" value="MBO2010873.1"/>
    <property type="molecule type" value="Genomic_DNA"/>
</dbReference>
<dbReference type="Proteomes" id="UP000664369">
    <property type="component" value="Unassembled WGS sequence"/>
</dbReference>
<name>A0ABS3QHZ4_9BACT</name>
<gene>
    <name evidence="1" type="ORF">J4E00_17570</name>
</gene>
<dbReference type="InterPro" id="IPR025506">
    <property type="entry name" value="Abi_alpha"/>
</dbReference>
<evidence type="ECO:0000313" key="2">
    <source>
        <dbReference type="Proteomes" id="UP000664369"/>
    </source>
</evidence>
<evidence type="ECO:0000313" key="1">
    <source>
        <dbReference type="EMBL" id="MBO2010873.1"/>
    </source>
</evidence>
<comment type="caution">
    <text evidence="1">The sequence shown here is derived from an EMBL/GenBank/DDBJ whole genome shotgun (WGS) entry which is preliminary data.</text>
</comment>
<dbReference type="RefSeq" id="WP_208176529.1">
    <property type="nucleotide sequence ID" value="NZ_JAGETZ010000008.1"/>
</dbReference>
<accession>A0ABS3QHZ4</accession>
<sequence length="195" mass="20794">MAADLVTLIETVAITQFLSPGAKSLGEAALERGQRLATAAVQLLKNVGREPQPVEPKLLVPLVQAAALESDESLSDRWAALLANAADSAQRVAVQPGFVEVLRQLTPADALLLHSLYYPPKGSGLPASQRMLKQFDGLGLSYADINLSVDNLIRLHLCVGRTERGGMFYDPDRPSQIGATVFGKQFMQACSAPAA</sequence>